<dbReference type="InterPro" id="IPR036508">
    <property type="entry name" value="Chitin-bd_dom_sf"/>
</dbReference>
<dbReference type="SMART" id="SM00494">
    <property type="entry name" value="ChtBD2"/>
    <property type="match status" value="3"/>
</dbReference>
<protein>
    <submittedName>
        <fullName evidence="10">Protein obstructor-E-like</fullName>
    </submittedName>
</protein>
<feature type="region of interest" description="Disordered" evidence="6">
    <location>
        <begin position="334"/>
        <end position="371"/>
    </location>
</feature>
<accession>A0A8B8FXR7</accession>
<evidence type="ECO:0000256" key="5">
    <source>
        <dbReference type="ARBA" id="ARBA00023180"/>
    </source>
</evidence>
<dbReference type="GO" id="GO:0005576">
    <property type="term" value="C:extracellular region"/>
    <property type="evidence" value="ECO:0007669"/>
    <property type="project" value="InterPro"/>
</dbReference>
<keyword evidence="1" id="KW-0147">Chitin-binding</keyword>
<dbReference type="Proteomes" id="UP000694846">
    <property type="component" value="Unplaced"/>
</dbReference>
<keyword evidence="4" id="KW-1015">Disulfide bond</keyword>
<feature type="domain" description="Chitin-binding type-2" evidence="8">
    <location>
        <begin position="124"/>
        <end position="182"/>
    </location>
</feature>
<dbReference type="SUPFAM" id="SSF57625">
    <property type="entry name" value="Invertebrate chitin-binding proteins"/>
    <property type="match status" value="3"/>
</dbReference>
<proteinExistence type="predicted"/>
<sequence length="371" mass="42355">MFLSPKAVINGWCGFTTRERTEKWFSRNEGEYITLVTLLLLLLLLFYFVCVCGVRSYLHRSQSFATERSTNRTYNMDVRLVAIIFCHIALLSGQSNRKRPATTTIAPRRPIIEDDSEAAGEQLESECPEPDGFFADATQCDKYYACSNNKITEKLCPDGMVFNDYSSAQEKCDLPLNIDCSQRPALQEPKPSEHCRRQNGYFAHENQKICDKFYYCVDGKFNAITCPAGLVYNEKTGICTWPDEAKKKGCSSQDVFNFQCPNVTMEIALQHPRYANPEDCQFFYVCVNGDTPRRNGCKMGQVFNEASGKCDWPRNVPECADWYKGVLTDEELYNLENPKPKDSAKDKEAAANRRKPSRPTTTRRTFAQDEE</sequence>
<dbReference type="Pfam" id="PF01607">
    <property type="entry name" value="CBM_14"/>
    <property type="match status" value="3"/>
</dbReference>
<evidence type="ECO:0000313" key="10">
    <source>
        <dbReference type="RefSeq" id="XP_025415602.1"/>
    </source>
</evidence>
<dbReference type="PROSITE" id="PS50940">
    <property type="entry name" value="CHIT_BIND_II"/>
    <property type="match status" value="3"/>
</dbReference>
<evidence type="ECO:0000256" key="7">
    <source>
        <dbReference type="SAM" id="Phobius"/>
    </source>
</evidence>
<evidence type="ECO:0000256" key="4">
    <source>
        <dbReference type="ARBA" id="ARBA00023157"/>
    </source>
</evidence>
<dbReference type="Gene3D" id="2.170.140.10">
    <property type="entry name" value="Chitin binding domain"/>
    <property type="match status" value="3"/>
</dbReference>
<feature type="transmembrane region" description="Helical" evidence="7">
    <location>
        <begin position="32"/>
        <end position="58"/>
    </location>
</feature>
<evidence type="ECO:0000256" key="3">
    <source>
        <dbReference type="ARBA" id="ARBA00022737"/>
    </source>
</evidence>
<dbReference type="AlphaFoldDB" id="A0A8B8FXR7"/>
<keyword evidence="3" id="KW-0677">Repeat</keyword>
<name>A0A8B8FXR7_9HEMI</name>
<keyword evidence="9" id="KW-1185">Reference proteome</keyword>
<feature type="domain" description="Chitin-binding type-2" evidence="8">
    <location>
        <begin position="192"/>
        <end position="252"/>
    </location>
</feature>
<keyword evidence="7" id="KW-1133">Transmembrane helix</keyword>
<keyword evidence="5" id="KW-0325">Glycoprotein</keyword>
<feature type="domain" description="Chitin-binding type-2" evidence="8">
    <location>
        <begin position="257"/>
        <end position="321"/>
    </location>
</feature>
<dbReference type="RefSeq" id="XP_025415602.1">
    <property type="nucleotide sequence ID" value="XM_025559817.1"/>
</dbReference>
<evidence type="ECO:0000256" key="1">
    <source>
        <dbReference type="ARBA" id="ARBA00022669"/>
    </source>
</evidence>
<dbReference type="FunFam" id="2.170.140.10:FF:000002">
    <property type="entry name" value="Gasp, isoform A"/>
    <property type="match status" value="1"/>
</dbReference>
<feature type="compositionally biased region" description="Basic and acidic residues" evidence="6">
    <location>
        <begin position="338"/>
        <end position="351"/>
    </location>
</feature>
<evidence type="ECO:0000256" key="6">
    <source>
        <dbReference type="SAM" id="MobiDB-lite"/>
    </source>
</evidence>
<feature type="transmembrane region" description="Helical" evidence="7">
    <location>
        <begin position="78"/>
        <end position="95"/>
    </location>
</feature>
<dbReference type="InterPro" id="IPR002557">
    <property type="entry name" value="Chitin-bd_dom"/>
</dbReference>
<dbReference type="GO" id="GO:0008061">
    <property type="term" value="F:chitin binding"/>
    <property type="evidence" value="ECO:0007669"/>
    <property type="project" value="UniProtKB-KW"/>
</dbReference>
<organism evidence="9 10">
    <name type="scientific">Sipha flava</name>
    <name type="common">yellow sugarcane aphid</name>
    <dbReference type="NCBI Taxonomy" id="143950"/>
    <lineage>
        <taxon>Eukaryota</taxon>
        <taxon>Metazoa</taxon>
        <taxon>Ecdysozoa</taxon>
        <taxon>Arthropoda</taxon>
        <taxon>Hexapoda</taxon>
        <taxon>Insecta</taxon>
        <taxon>Pterygota</taxon>
        <taxon>Neoptera</taxon>
        <taxon>Paraneoptera</taxon>
        <taxon>Hemiptera</taxon>
        <taxon>Sternorrhyncha</taxon>
        <taxon>Aphidomorpha</taxon>
        <taxon>Aphidoidea</taxon>
        <taxon>Aphididae</taxon>
        <taxon>Sipha</taxon>
    </lineage>
</organism>
<dbReference type="GeneID" id="112687228"/>
<keyword evidence="7" id="KW-0812">Transmembrane</keyword>
<keyword evidence="7" id="KW-0472">Membrane</keyword>
<dbReference type="PANTHER" id="PTHR23301">
    <property type="entry name" value="CHITIN BINDING PERITROPHIN-A"/>
    <property type="match status" value="1"/>
</dbReference>
<dbReference type="OrthoDB" id="439917at2759"/>
<dbReference type="InterPro" id="IPR051940">
    <property type="entry name" value="Chitin_bind-dev_reg"/>
</dbReference>
<keyword evidence="2" id="KW-0732">Signal</keyword>
<evidence type="ECO:0000256" key="2">
    <source>
        <dbReference type="ARBA" id="ARBA00022729"/>
    </source>
</evidence>
<reference evidence="10" key="1">
    <citation type="submission" date="2025-08" db="UniProtKB">
        <authorList>
            <consortium name="RefSeq"/>
        </authorList>
    </citation>
    <scope>IDENTIFICATION</scope>
    <source>
        <tissue evidence="10">Whole body</tissue>
    </source>
</reference>
<evidence type="ECO:0000313" key="9">
    <source>
        <dbReference type="Proteomes" id="UP000694846"/>
    </source>
</evidence>
<evidence type="ECO:0000259" key="8">
    <source>
        <dbReference type="PROSITE" id="PS50940"/>
    </source>
</evidence>
<dbReference type="PANTHER" id="PTHR23301:SF104">
    <property type="entry name" value="BCDNA.GH02976"/>
    <property type="match status" value="1"/>
</dbReference>
<gene>
    <name evidence="10" type="primary">LOC112687228</name>
</gene>